<comment type="caution">
    <text evidence="1">The sequence shown here is derived from an EMBL/GenBank/DDBJ whole genome shotgun (WGS) entry which is preliminary data.</text>
</comment>
<dbReference type="AlphaFoldDB" id="X0UWU4"/>
<proteinExistence type="predicted"/>
<protein>
    <submittedName>
        <fullName evidence="1">Uncharacterized protein</fullName>
    </submittedName>
</protein>
<sequence>MSLRRYVSTAVETTLTGAVSAASTAMTLTNPSGYPSVGPFGIRIDDEGVVVGTNTGGVLTDLDRGFDGTSVVAHTTSVPVNHVAFGEDFRNRWLDVRLDRPWATYDDEFDEDTLDAGWTEVTPTGTVTWTQSNGVLSVVAENQSSGDVCALLKPFPVLPSYTIETAVRALANRADYTMIGLVLADGTSTTSNAVACHLE</sequence>
<feature type="non-terminal residue" evidence="1">
    <location>
        <position position="199"/>
    </location>
</feature>
<reference evidence="1" key="1">
    <citation type="journal article" date="2014" name="Front. Microbiol.">
        <title>High frequency of phylogenetically diverse reductive dehalogenase-homologous genes in deep subseafloor sedimentary metagenomes.</title>
        <authorList>
            <person name="Kawai M."/>
            <person name="Futagami T."/>
            <person name="Toyoda A."/>
            <person name="Takaki Y."/>
            <person name="Nishi S."/>
            <person name="Hori S."/>
            <person name="Arai W."/>
            <person name="Tsubouchi T."/>
            <person name="Morono Y."/>
            <person name="Uchiyama I."/>
            <person name="Ito T."/>
            <person name="Fujiyama A."/>
            <person name="Inagaki F."/>
            <person name="Takami H."/>
        </authorList>
    </citation>
    <scope>NUCLEOTIDE SEQUENCE</scope>
    <source>
        <strain evidence="1">Expedition CK06-06</strain>
    </source>
</reference>
<gene>
    <name evidence="1" type="ORF">S01H1_40280</name>
</gene>
<name>X0UWU4_9ZZZZ</name>
<organism evidence="1">
    <name type="scientific">marine sediment metagenome</name>
    <dbReference type="NCBI Taxonomy" id="412755"/>
    <lineage>
        <taxon>unclassified sequences</taxon>
        <taxon>metagenomes</taxon>
        <taxon>ecological metagenomes</taxon>
    </lineage>
</organism>
<evidence type="ECO:0000313" key="1">
    <source>
        <dbReference type="EMBL" id="GAG04783.1"/>
    </source>
</evidence>
<dbReference type="EMBL" id="BARS01025494">
    <property type="protein sequence ID" value="GAG04783.1"/>
    <property type="molecule type" value="Genomic_DNA"/>
</dbReference>
<accession>X0UWU4</accession>